<evidence type="ECO:0000256" key="2">
    <source>
        <dbReference type="ARBA" id="ARBA00022475"/>
    </source>
</evidence>
<evidence type="ECO:0000256" key="3">
    <source>
        <dbReference type="ARBA" id="ARBA00022676"/>
    </source>
</evidence>
<accession>A0A1F5RGP6</accession>
<feature type="transmembrane region" description="Helical" evidence="8">
    <location>
        <begin position="191"/>
        <end position="222"/>
    </location>
</feature>
<comment type="subcellular location">
    <subcellularLocation>
        <location evidence="1">Cell membrane</location>
        <topology evidence="1">Multi-pass membrane protein</topology>
    </subcellularLocation>
</comment>
<name>A0A1F5RGP6_9BACT</name>
<organism evidence="10 11">
    <name type="scientific">Candidatus Edwardsbacteria bacterium GWF2_54_11</name>
    <dbReference type="NCBI Taxonomy" id="1817851"/>
    <lineage>
        <taxon>Bacteria</taxon>
        <taxon>Candidatus Edwardsiibacteriota</taxon>
    </lineage>
</organism>
<evidence type="ECO:0000256" key="1">
    <source>
        <dbReference type="ARBA" id="ARBA00004651"/>
    </source>
</evidence>
<dbReference type="PANTHER" id="PTHR33908">
    <property type="entry name" value="MANNOSYLTRANSFERASE YKCB-RELATED"/>
    <property type="match status" value="1"/>
</dbReference>
<dbReference type="Proteomes" id="UP000177230">
    <property type="component" value="Unassembled WGS sequence"/>
</dbReference>
<feature type="transmembrane region" description="Helical" evidence="8">
    <location>
        <begin position="294"/>
        <end position="311"/>
    </location>
</feature>
<keyword evidence="4" id="KW-0808">Transferase</keyword>
<feature type="transmembrane region" description="Helical" evidence="8">
    <location>
        <begin position="369"/>
        <end position="392"/>
    </location>
</feature>
<keyword evidence="7 8" id="KW-0472">Membrane</keyword>
<keyword evidence="3" id="KW-0328">Glycosyltransferase</keyword>
<feature type="transmembrane region" description="Helical" evidence="8">
    <location>
        <begin position="318"/>
        <end position="333"/>
    </location>
</feature>
<proteinExistence type="predicted"/>
<protein>
    <recommendedName>
        <fullName evidence="9">Glycosyltransferase RgtA/B/C/D-like domain-containing protein</fullName>
    </recommendedName>
</protein>
<dbReference type="Pfam" id="PF13231">
    <property type="entry name" value="PMT_2"/>
    <property type="match status" value="1"/>
</dbReference>
<dbReference type="InterPro" id="IPR038731">
    <property type="entry name" value="RgtA/B/C-like"/>
</dbReference>
<evidence type="ECO:0000256" key="5">
    <source>
        <dbReference type="ARBA" id="ARBA00022692"/>
    </source>
</evidence>
<evidence type="ECO:0000259" key="9">
    <source>
        <dbReference type="Pfam" id="PF13231"/>
    </source>
</evidence>
<reference evidence="10 11" key="1">
    <citation type="journal article" date="2016" name="Nat. Commun.">
        <title>Thousands of microbial genomes shed light on interconnected biogeochemical processes in an aquifer system.</title>
        <authorList>
            <person name="Anantharaman K."/>
            <person name="Brown C.T."/>
            <person name="Hug L.A."/>
            <person name="Sharon I."/>
            <person name="Castelle C.J."/>
            <person name="Probst A.J."/>
            <person name="Thomas B.C."/>
            <person name="Singh A."/>
            <person name="Wilkins M.J."/>
            <person name="Karaoz U."/>
            <person name="Brodie E.L."/>
            <person name="Williams K.H."/>
            <person name="Hubbard S.S."/>
            <person name="Banfield J.F."/>
        </authorList>
    </citation>
    <scope>NUCLEOTIDE SEQUENCE [LARGE SCALE GENOMIC DNA]</scope>
</reference>
<dbReference type="GO" id="GO:0009103">
    <property type="term" value="P:lipopolysaccharide biosynthetic process"/>
    <property type="evidence" value="ECO:0007669"/>
    <property type="project" value="UniProtKB-ARBA"/>
</dbReference>
<gene>
    <name evidence="10" type="ORF">A2024_07145</name>
</gene>
<keyword evidence="6 8" id="KW-1133">Transmembrane helix</keyword>
<keyword evidence="5 8" id="KW-0812">Transmembrane</keyword>
<dbReference type="InterPro" id="IPR050297">
    <property type="entry name" value="LipidA_mod_glycosyltrf_83"/>
</dbReference>
<dbReference type="AlphaFoldDB" id="A0A1F5RGP6"/>
<dbReference type="EMBL" id="MFFM01000015">
    <property type="protein sequence ID" value="OGF13552.1"/>
    <property type="molecule type" value="Genomic_DNA"/>
</dbReference>
<dbReference type="GO" id="GO:0016763">
    <property type="term" value="F:pentosyltransferase activity"/>
    <property type="evidence" value="ECO:0007669"/>
    <property type="project" value="TreeGrafter"/>
</dbReference>
<sequence length="526" mass="60025">MRVNKKVLSYLLLGLILLNGLLLRVGGLNWGIPRAPYWKAYHPDESVAFTTLLKMSTAEEVLNPHYFVNPTLHYYLIGALWWMAHTAKFVPSPREIMDEASTVTLDHVSRIWLTARSLSVALGVLTIWLTYLLGREFFKDQIYALAGAWLAAVMPTMVIQSHYLTVDGPVGFWFLAALWLIIKAFKDNRLWMWAVAGLVSGSAVATKYNALAGVVSVFGVLLIRQKMNRDQHIEKAPIKVSLFNGCLIAGFLLGCPYSVLSFAEWKDGISSLLAYNDFATDWLYPWLYTSRHSLGWPGWILFLASLSALVIKPDKTGLILAAGIVPYLLIYGYKASPYMRHMVLIVPLMVLLIIYAAEKAGRYFKRRSFSLIAGMLVLLTSGYALANSLAWVKVMSGQDTREAAAEYIKQHVSFDSIIGLAGRLWFYTPPLDESQYHLLRLDYDPAKLEYFHPPLIIVSEYESKQYAFCRVAPEVRDEFFRDLKEDYRASRVFKRIPQCWGIKFEGYPLADWNYFYPEITIYERSF</sequence>
<feature type="transmembrane region" description="Helical" evidence="8">
    <location>
        <begin position="242"/>
        <end position="263"/>
    </location>
</feature>
<feature type="domain" description="Glycosyltransferase RgtA/B/C/D-like" evidence="9">
    <location>
        <begin position="115"/>
        <end position="231"/>
    </location>
</feature>
<evidence type="ECO:0000256" key="8">
    <source>
        <dbReference type="SAM" id="Phobius"/>
    </source>
</evidence>
<feature type="transmembrane region" description="Helical" evidence="8">
    <location>
        <begin position="111"/>
        <end position="130"/>
    </location>
</feature>
<dbReference type="GO" id="GO:0005886">
    <property type="term" value="C:plasma membrane"/>
    <property type="evidence" value="ECO:0007669"/>
    <property type="project" value="UniProtKB-SubCell"/>
</dbReference>
<feature type="transmembrane region" description="Helical" evidence="8">
    <location>
        <begin position="339"/>
        <end position="357"/>
    </location>
</feature>
<evidence type="ECO:0000313" key="10">
    <source>
        <dbReference type="EMBL" id="OGF13552.1"/>
    </source>
</evidence>
<comment type="caution">
    <text evidence="10">The sequence shown here is derived from an EMBL/GenBank/DDBJ whole genome shotgun (WGS) entry which is preliminary data.</text>
</comment>
<evidence type="ECO:0000256" key="4">
    <source>
        <dbReference type="ARBA" id="ARBA00022679"/>
    </source>
</evidence>
<evidence type="ECO:0000256" key="6">
    <source>
        <dbReference type="ARBA" id="ARBA00022989"/>
    </source>
</evidence>
<evidence type="ECO:0000256" key="7">
    <source>
        <dbReference type="ARBA" id="ARBA00023136"/>
    </source>
</evidence>
<dbReference type="PANTHER" id="PTHR33908:SF11">
    <property type="entry name" value="MEMBRANE PROTEIN"/>
    <property type="match status" value="1"/>
</dbReference>
<feature type="transmembrane region" description="Helical" evidence="8">
    <location>
        <begin position="142"/>
        <end position="159"/>
    </location>
</feature>
<keyword evidence="2" id="KW-1003">Cell membrane</keyword>
<evidence type="ECO:0000313" key="11">
    <source>
        <dbReference type="Proteomes" id="UP000177230"/>
    </source>
</evidence>